<gene>
    <name evidence="1" type="ORF">BWI95_17800</name>
</gene>
<dbReference type="InterPro" id="IPR022385">
    <property type="entry name" value="Rhs_assc_core"/>
</dbReference>
<dbReference type="NCBIfam" id="TIGR03696">
    <property type="entry name" value="Rhs_assc_core"/>
    <property type="match status" value="1"/>
</dbReference>
<sequence length="81" mass="9285">MVQHFAYDDEQQVKEITFIGHAEFRKVEYRYDPVAGRYTQMDLIGFAGGINTYSYAGDPLVWVDPLGLSCGKIKEFDIVPY</sequence>
<accession>A0A807LK93</accession>
<organism evidence="1 2">
    <name type="scientific">Kosakonia cowanii JCM 10956 = DSM 18146</name>
    <dbReference type="NCBI Taxonomy" id="1300165"/>
    <lineage>
        <taxon>Bacteria</taxon>
        <taxon>Pseudomonadati</taxon>
        <taxon>Pseudomonadota</taxon>
        <taxon>Gammaproteobacteria</taxon>
        <taxon>Enterobacterales</taxon>
        <taxon>Enterobacteriaceae</taxon>
        <taxon>Kosakonia</taxon>
    </lineage>
</organism>
<protein>
    <submittedName>
        <fullName evidence="1">Uncharacterized protein</fullName>
    </submittedName>
</protein>
<dbReference type="AlphaFoldDB" id="A0A807LK93"/>
<name>A0A807LK93_9ENTR</name>
<dbReference type="EMBL" id="CP019445">
    <property type="protein sequence ID" value="APZ06761.1"/>
    <property type="molecule type" value="Genomic_DNA"/>
</dbReference>
<reference evidence="1 2" key="1">
    <citation type="submission" date="2017-01" db="EMBL/GenBank/DDBJ databases">
        <authorList>
            <person name="Cao J.-M."/>
        </authorList>
    </citation>
    <scope>NUCLEOTIDE SEQUENCE [LARGE SCALE GENOMIC DNA]</scope>
    <source>
        <strain evidence="1 2">888-76</strain>
    </source>
</reference>
<dbReference type="Proteomes" id="UP000187148">
    <property type="component" value="Chromosome"/>
</dbReference>
<keyword evidence="2" id="KW-1185">Reference proteome</keyword>
<proteinExistence type="predicted"/>
<evidence type="ECO:0000313" key="1">
    <source>
        <dbReference type="EMBL" id="APZ06761.1"/>
    </source>
</evidence>
<evidence type="ECO:0000313" key="2">
    <source>
        <dbReference type="Proteomes" id="UP000187148"/>
    </source>
</evidence>
<dbReference type="Gene3D" id="2.180.10.10">
    <property type="entry name" value="RHS repeat-associated core"/>
    <property type="match status" value="1"/>
</dbReference>
<dbReference type="RefSeq" id="WP_054803472.1">
    <property type="nucleotide sequence ID" value="NZ_CP019445.1"/>
</dbReference>
<dbReference type="KEGG" id="kco:BWI95_17800"/>